<keyword evidence="1" id="KW-0812">Transmembrane</keyword>
<dbReference type="STRING" id="30066.A0A182ULS4"/>
<dbReference type="InterPro" id="IPR002347">
    <property type="entry name" value="SDR_fam"/>
</dbReference>
<keyword evidence="1" id="KW-0472">Membrane</keyword>
<dbReference type="Gene3D" id="3.40.50.720">
    <property type="entry name" value="NAD(P)-binding Rossmann-like Domain"/>
    <property type="match status" value="1"/>
</dbReference>
<dbReference type="AlphaFoldDB" id="A0A182ULS4"/>
<dbReference type="GO" id="GO:0016616">
    <property type="term" value="F:oxidoreductase activity, acting on the CH-OH group of donors, NAD or NADP as acceptor"/>
    <property type="evidence" value="ECO:0007669"/>
    <property type="project" value="TreeGrafter"/>
</dbReference>
<name>A0A182ULS4_ANOME</name>
<dbReference type="SUPFAM" id="SSF51735">
    <property type="entry name" value="NAD(P)-binding Rossmann-fold domains"/>
    <property type="match status" value="1"/>
</dbReference>
<reference evidence="2" key="1">
    <citation type="submission" date="2020-05" db="UniProtKB">
        <authorList>
            <consortium name="EnsemblMetazoa"/>
        </authorList>
    </citation>
    <scope>IDENTIFICATION</scope>
    <source>
        <strain evidence="2">MAF</strain>
    </source>
</reference>
<dbReference type="InterPro" id="IPR036291">
    <property type="entry name" value="NAD(P)-bd_dom_sf"/>
</dbReference>
<organism evidence="2 3">
    <name type="scientific">Anopheles merus</name>
    <name type="common">Mosquito</name>
    <dbReference type="NCBI Taxonomy" id="30066"/>
    <lineage>
        <taxon>Eukaryota</taxon>
        <taxon>Metazoa</taxon>
        <taxon>Ecdysozoa</taxon>
        <taxon>Arthropoda</taxon>
        <taxon>Hexapoda</taxon>
        <taxon>Insecta</taxon>
        <taxon>Pterygota</taxon>
        <taxon>Neoptera</taxon>
        <taxon>Endopterygota</taxon>
        <taxon>Diptera</taxon>
        <taxon>Nematocera</taxon>
        <taxon>Culicoidea</taxon>
        <taxon>Culicidae</taxon>
        <taxon>Anophelinae</taxon>
        <taxon>Anopheles</taxon>
    </lineage>
</organism>
<dbReference type="VEuPathDB" id="VectorBase:AMEM000067"/>
<dbReference type="PANTHER" id="PTHR24322:SF748">
    <property type="entry name" value="FI23927P1-RELATED"/>
    <property type="match status" value="1"/>
</dbReference>
<keyword evidence="1" id="KW-1133">Transmembrane helix</keyword>
<dbReference type="Proteomes" id="UP000075903">
    <property type="component" value="Unassembled WGS sequence"/>
</dbReference>
<keyword evidence="3" id="KW-1185">Reference proteome</keyword>
<proteinExistence type="predicted"/>
<accession>A0A182ULS4</accession>
<dbReference type="Pfam" id="PF00106">
    <property type="entry name" value="adh_short"/>
    <property type="match status" value="1"/>
</dbReference>
<protein>
    <submittedName>
        <fullName evidence="2">Uncharacterized protein</fullName>
    </submittedName>
</protein>
<feature type="transmembrane region" description="Helical" evidence="1">
    <location>
        <begin position="80"/>
        <end position="102"/>
    </location>
</feature>
<dbReference type="EnsemblMetazoa" id="AMEM000067-RA">
    <property type="protein sequence ID" value="AMEM000067-PA"/>
    <property type="gene ID" value="AMEM000067"/>
</dbReference>
<dbReference type="PANTHER" id="PTHR24322">
    <property type="entry name" value="PKSB"/>
    <property type="match status" value="1"/>
</dbReference>
<evidence type="ECO:0000313" key="2">
    <source>
        <dbReference type="EnsemblMetazoa" id="AMEM000067-PA"/>
    </source>
</evidence>
<evidence type="ECO:0000313" key="3">
    <source>
        <dbReference type="Proteomes" id="UP000075903"/>
    </source>
</evidence>
<evidence type="ECO:0000256" key="1">
    <source>
        <dbReference type="SAM" id="Phobius"/>
    </source>
</evidence>
<sequence>MFVYQCSVKRVSPLGLRYVPSVCLEEVESEKLWLADQQAFEELDTHTVKYKMLASKGKPFSFDQTELNPSRNKPSIRRTIMDVIVFLLTSLGYILQAFYYQIFGVPKKDLNGEIALVTGGGGGLGRLLALRLIKLGAKVVLWDINQEGLDDSVKLIQSLGGLCKGYKVDISNKEEVYKYAKIIQEEIGDVRCFLGDVILDSCDGWCRMLLRNIL</sequence>
<dbReference type="GO" id="GO:0005811">
    <property type="term" value="C:lipid droplet"/>
    <property type="evidence" value="ECO:0007669"/>
    <property type="project" value="TreeGrafter"/>
</dbReference>
<dbReference type="VEuPathDB" id="VectorBase:AMEM21_010790"/>